<comment type="caution">
    <text evidence="1">The sequence shown here is derived from an EMBL/GenBank/DDBJ whole genome shotgun (WGS) entry which is preliminary data.</text>
</comment>
<proteinExistence type="predicted"/>
<name>A0A923HJU7_9BURK</name>
<organism evidence="1 2">
    <name type="scientific">Undibacterium nitidum</name>
    <dbReference type="NCBI Taxonomy" id="2762298"/>
    <lineage>
        <taxon>Bacteria</taxon>
        <taxon>Pseudomonadati</taxon>
        <taxon>Pseudomonadota</taxon>
        <taxon>Betaproteobacteria</taxon>
        <taxon>Burkholderiales</taxon>
        <taxon>Oxalobacteraceae</taxon>
        <taxon>Undibacterium</taxon>
    </lineage>
</organism>
<keyword evidence="2" id="KW-1185">Reference proteome</keyword>
<dbReference type="RefSeq" id="WP_186914790.1">
    <property type="nucleotide sequence ID" value="NZ_JACOFZ010000001.1"/>
</dbReference>
<dbReference type="Proteomes" id="UP000627446">
    <property type="component" value="Unassembled WGS sequence"/>
</dbReference>
<evidence type="ECO:0000313" key="2">
    <source>
        <dbReference type="Proteomes" id="UP000627446"/>
    </source>
</evidence>
<accession>A0A923HJU7</accession>
<sequence>MAPLSCIRDSLIRFSPTDTNMIVFYEYLEQPPYWIAHDEDGYWLVPVRAQGWHEREMFVGRVPELRRVKEPITVNLGLPLSADTLFPEKSKGRE</sequence>
<reference evidence="1" key="1">
    <citation type="submission" date="2020-08" db="EMBL/GenBank/DDBJ databases">
        <title>Novel species isolated from subtropical streams in China.</title>
        <authorList>
            <person name="Lu H."/>
        </authorList>
    </citation>
    <scope>NUCLEOTIDE SEQUENCE</scope>
    <source>
        <strain evidence="1">LX22W</strain>
    </source>
</reference>
<gene>
    <name evidence="1" type="ORF">H8K36_05035</name>
</gene>
<evidence type="ECO:0000313" key="1">
    <source>
        <dbReference type="EMBL" id="MBC3880729.1"/>
    </source>
</evidence>
<protein>
    <submittedName>
        <fullName evidence="1">Uncharacterized protein</fullName>
    </submittedName>
</protein>
<dbReference type="EMBL" id="JACOFZ010000001">
    <property type="protein sequence ID" value="MBC3880729.1"/>
    <property type="molecule type" value="Genomic_DNA"/>
</dbReference>
<dbReference type="AlphaFoldDB" id="A0A923HJU7"/>